<keyword evidence="4" id="KW-1185">Reference proteome</keyword>
<evidence type="ECO:0000313" key="4">
    <source>
        <dbReference type="Proteomes" id="UP000664859"/>
    </source>
</evidence>
<feature type="region of interest" description="Disordered" evidence="2">
    <location>
        <begin position="218"/>
        <end position="237"/>
    </location>
</feature>
<feature type="compositionally biased region" description="Polar residues" evidence="2">
    <location>
        <begin position="222"/>
        <end position="237"/>
    </location>
</feature>
<feature type="coiled-coil region" evidence="1">
    <location>
        <begin position="34"/>
        <end position="68"/>
    </location>
</feature>
<dbReference type="AlphaFoldDB" id="A0A835ZDU8"/>
<evidence type="ECO:0000313" key="3">
    <source>
        <dbReference type="EMBL" id="KAG5187143.1"/>
    </source>
</evidence>
<organism evidence="3 4">
    <name type="scientific">Tribonema minus</name>
    <dbReference type="NCBI Taxonomy" id="303371"/>
    <lineage>
        <taxon>Eukaryota</taxon>
        <taxon>Sar</taxon>
        <taxon>Stramenopiles</taxon>
        <taxon>Ochrophyta</taxon>
        <taxon>PX clade</taxon>
        <taxon>Xanthophyceae</taxon>
        <taxon>Tribonematales</taxon>
        <taxon>Tribonemataceae</taxon>
        <taxon>Tribonema</taxon>
    </lineage>
</organism>
<gene>
    <name evidence="3" type="ORF">JKP88DRAFT_254128</name>
</gene>
<evidence type="ECO:0000256" key="2">
    <source>
        <dbReference type="SAM" id="MobiDB-lite"/>
    </source>
</evidence>
<reference evidence="3" key="1">
    <citation type="submission" date="2021-02" db="EMBL/GenBank/DDBJ databases">
        <title>First Annotated Genome of the Yellow-green Alga Tribonema minus.</title>
        <authorList>
            <person name="Mahan K.M."/>
        </authorList>
    </citation>
    <scope>NUCLEOTIDE SEQUENCE</scope>
    <source>
        <strain evidence="3">UTEX B ZZ1240</strain>
    </source>
</reference>
<name>A0A835ZDU8_9STRA</name>
<keyword evidence="1" id="KW-0175">Coiled coil</keyword>
<accession>A0A835ZDU8</accession>
<evidence type="ECO:0000256" key="1">
    <source>
        <dbReference type="SAM" id="Coils"/>
    </source>
</evidence>
<sequence>MVDICAKAQYLRSRCRYRAAIPSWRVDMRQLRIRDDHRVAVEELRRRLRELEEENRQQRVIIENQQRTLQAEQRQWWWHHLVAKDEHSPKQQATTMEAEPQQLDGVQTVHGSEVNAHHRTGTPDGGVAGASQSSCASLAEDQEPQPPMKPGSGGGGGDAHATAVNKGAFEASTAHDAGGDDICSGDECSIQSLDVDAGIGSVSHGLFEDSCDESELNIATGGAQNNGMDSTDSTNVCSDSVEHAEGACDESLEADGGSDASWQRCLGSWQQRQRQANKEARRQKQSCR</sequence>
<dbReference type="Proteomes" id="UP000664859">
    <property type="component" value="Unassembled WGS sequence"/>
</dbReference>
<protein>
    <submittedName>
        <fullName evidence="3">Uncharacterized protein</fullName>
    </submittedName>
</protein>
<feature type="region of interest" description="Disordered" evidence="2">
    <location>
        <begin position="115"/>
        <end position="162"/>
    </location>
</feature>
<comment type="caution">
    <text evidence="3">The sequence shown here is derived from an EMBL/GenBank/DDBJ whole genome shotgun (WGS) entry which is preliminary data.</text>
</comment>
<proteinExistence type="predicted"/>
<dbReference type="EMBL" id="JAFCMP010000093">
    <property type="protein sequence ID" value="KAG5187143.1"/>
    <property type="molecule type" value="Genomic_DNA"/>
</dbReference>